<organism evidence="1 2">
    <name type="scientific">Lophiotrema nucula</name>
    <dbReference type="NCBI Taxonomy" id="690887"/>
    <lineage>
        <taxon>Eukaryota</taxon>
        <taxon>Fungi</taxon>
        <taxon>Dikarya</taxon>
        <taxon>Ascomycota</taxon>
        <taxon>Pezizomycotina</taxon>
        <taxon>Dothideomycetes</taxon>
        <taxon>Pleosporomycetidae</taxon>
        <taxon>Pleosporales</taxon>
        <taxon>Lophiotremataceae</taxon>
        <taxon>Lophiotrema</taxon>
    </lineage>
</organism>
<name>A0A6A5ZLI4_9PLEO</name>
<dbReference type="OrthoDB" id="4889334at2759"/>
<evidence type="ECO:0000313" key="2">
    <source>
        <dbReference type="Proteomes" id="UP000799770"/>
    </source>
</evidence>
<dbReference type="EMBL" id="ML977315">
    <property type="protein sequence ID" value="KAF2119713.1"/>
    <property type="molecule type" value="Genomic_DNA"/>
</dbReference>
<protein>
    <submittedName>
        <fullName evidence="1">S-adenosyl-L-methionine dependent methyltransferase</fullName>
    </submittedName>
</protein>
<reference evidence="1" key="1">
    <citation type="journal article" date="2020" name="Stud. Mycol.">
        <title>101 Dothideomycetes genomes: a test case for predicting lifestyles and emergence of pathogens.</title>
        <authorList>
            <person name="Haridas S."/>
            <person name="Albert R."/>
            <person name="Binder M."/>
            <person name="Bloem J."/>
            <person name="Labutti K."/>
            <person name="Salamov A."/>
            <person name="Andreopoulos B."/>
            <person name="Baker S."/>
            <person name="Barry K."/>
            <person name="Bills G."/>
            <person name="Bluhm B."/>
            <person name="Cannon C."/>
            <person name="Castanera R."/>
            <person name="Culley D."/>
            <person name="Daum C."/>
            <person name="Ezra D."/>
            <person name="Gonzalez J."/>
            <person name="Henrissat B."/>
            <person name="Kuo A."/>
            <person name="Liang C."/>
            <person name="Lipzen A."/>
            <person name="Lutzoni F."/>
            <person name="Magnuson J."/>
            <person name="Mondo S."/>
            <person name="Nolan M."/>
            <person name="Ohm R."/>
            <person name="Pangilinan J."/>
            <person name="Park H.-J."/>
            <person name="Ramirez L."/>
            <person name="Alfaro M."/>
            <person name="Sun H."/>
            <person name="Tritt A."/>
            <person name="Yoshinaga Y."/>
            <person name="Zwiers L.-H."/>
            <person name="Turgeon B."/>
            <person name="Goodwin S."/>
            <person name="Spatafora J."/>
            <person name="Crous P."/>
            <person name="Grigoriev I."/>
        </authorList>
    </citation>
    <scope>NUCLEOTIDE SEQUENCE</scope>
    <source>
        <strain evidence="1">CBS 627.86</strain>
    </source>
</reference>
<dbReference type="InterPro" id="IPR006764">
    <property type="entry name" value="SAM_dep_MeTrfase_SAV2177_type"/>
</dbReference>
<sequence length="175" mass="19679">MSSHVFQGLDDPSKPSPSQPVVARMYDWYLGGTHSYEIDRKAAEATQRALPDIKPLVVENRSFLRRAVRYLAKNGYTQFIDIGSGLPTVGNTHEAVLRVNPGARILYVDIEASAVNEGNEFIRKTGWADQVGMIRASALEPENIFNDPETRRVIDFDKPVVILKIALVHFFRPQQ</sequence>
<dbReference type="Proteomes" id="UP000799770">
    <property type="component" value="Unassembled WGS sequence"/>
</dbReference>
<evidence type="ECO:0000313" key="1">
    <source>
        <dbReference type="EMBL" id="KAF2119713.1"/>
    </source>
</evidence>
<keyword evidence="1" id="KW-0808">Transferase</keyword>
<proteinExistence type="predicted"/>
<keyword evidence="1" id="KW-0489">Methyltransferase</keyword>
<dbReference type="Gene3D" id="3.40.50.150">
    <property type="entry name" value="Vaccinia Virus protein VP39"/>
    <property type="match status" value="1"/>
</dbReference>
<dbReference type="GO" id="GO:0008168">
    <property type="term" value="F:methyltransferase activity"/>
    <property type="evidence" value="ECO:0007669"/>
    <property type="project" value="UniProtKB-KW"/>
</dbReference>
<keyword evidence="2" id="KW-1185">Reference proteome</keyword>
<dbReference type="InterPro" id="IPR029063">
    <property type="entry name" value="SAM-dependent_MTases_sf"/>
</dbReference>
<dbReference type="GO" id="GO:0032259">
    <property type="term" value="P:methylation"/>
    <property type="evidence" value="ECO:0007669"/>
    <property type="project" value="UniProtKB-KW"/>
</dbReference>
<dbReference type="SUPFAM" id="SSF53335">
    <property type="entry name" value="S-adenosyl-L-methionine-dependent methyltransferases"/>
    <property type="match status" value="1"/>
</dbReference>
<dbReference type="AlphaFoldDB" id="A0A6A5ZLI4"/>
<accession>A0A6A5ZLI4</accession>
<gene>
    <name evidence="1" type="ORF">BDV96DRAFT_351358</name>
</gene>
<dbReference type="Pfam" id="PF04672">
    <property type="entry name" value="Methyltransf_19"/>
    <property type="match status" value="1"/>
</dbReference>